<dbReference type="GO" id="GO:0000287">
    <property type="term" value="F:magnesium ion binding"/>
    <property type="evidence" value="ECO:0007669"/>
    <property type="project" value="UniProtKB-UniRule"/>
</dbReference>
<comment type="similarity">
    <text evidence="1 8">Belongs to the SELO family.</text>
</comment>
<keyword evidence="7 8" id="KW-0460">Magnesium</keyword>
<dbReference type="HAMAP" id="MF_00692">
    <property type="entry name" value="SelO"/>
    <property type="match status" value="1"/>
</dbReference>
<dbReference type="EC" id="2.7.7.-" evidence="8"/>
<feature type="binding site" evidence="8">
    <location>
        <position position="123"/>
    </location>
    <ligand>
        <name>ATP</name>
        <dbReference type="ChEBI" id="CHEBI:30616"/>
    </ligand>
</feature>
<dbReference type="GO" id="GO:0030145">
    <property type="term" value="F:manganese ion binding"/>
    <property type="evidence" value="ECO:0007669"/>
    <property type="project" value="UniProtKB-UniRule"/>
</dbReference>
<feature type="binding site" evidence="8">
    <location>
        <position position="173"/>
    </location>
    <ligand>
        <name>ATP</name>
        <dbReference type="ChEBI" id="CHEBI:30616"/>
    </ligand>
</feature>
<feature type="binding site" evidence="8">
    <location>
        <position position="256"/>
    </location>
    <ligand>
        <name>ATP</name>
        <dbReference type="ChEBI" id="CHEBI:30616"/>
    </ligand>
</feature>
<feature type="binding site" evidence="8">
    <location>
        <position position="247"/>
    </location>
    <ligand>
        <name>Mg(2+)</name>
        <dbReference type="ChEBI" id="CHEBI:18420"/>
    </ligand>
</feature>
<dbReference type="AlphaFoldDB" id="A0A2A9DPJ0"/>
<dbReference type="EC" id="2.7.7.108" evidence="8"/>
<dbReference type="GO" id="GO:0005524">
    <property type="term" value="F:ATP binding"/>
    <property type="evidence" value="ECO:0007669"/>
    <property type="project" value="UniProtKB-UniRule"/>
</dbReference>
<comment type="catalytic activity">
    <reaction evidence="8">
        <text>L-seryl-[protein] + UTP = O-(5'-uridylyl)-L-seryl-[protein] + diphosphate</text>
        <dbReference type="Rhea" id="RHEA:64604"/>
        <dbReference type="Rhea" id="RHEA-COMP:9863"/>
        <dbReference type="Rhea" id="RHEA-COMP:16635"/>
        <dbReference type="ChEBI" id="CHEBI:29999"/>
        <dbReference type="ChEBI" id="CHEBI:33019"/>
        <dbReference type="ChEBI" id="CHEBI:46398"/>
        <dbReference type="ChEBI" id="CHEBI:156051"/>
    </reaction>
</comment>
<dbReference type="GO" id="GO:0070733">
    <property type="term" value="F:AMPylase activity"/>
    <property type="evidence" value="ECO:0007669"/>
    <property type="project" value="UniProtKB-EC"/>
</dbReference>
<dbReference type="STRING" id="1724.GCA_001044175_01064"/>
<dbReference type="Proteomes" id="UP000221653">
    <property type="component" value="Unassembled WGS sequence"/>
</dbReference>
<comment type="catalytic activity">
    <reaction evidence="8">
        <text>L-tyrosyl-[protein] + ATP = O-(5'-adenylyl)-L-tyrosyl-[protein] + diphosphate</text>
        <dbReference type="Rhea" id="RHEA:54288"/>
        <dbReference type="Rhea" id="RHEA-COMP:10136"/>
        <dbReference type="Rhea" id="RHEA-COMP:13846"/>
        <dbReference type="ChEBI" id="CHEBI:30616"/>
        <dbReference type="ChEBI" id="CHEBI:33019"/>
        <dbReference type="ChEBI" id="CHEBI:46858"/>
        <dbReference type="ChEBI" id="CHEBI:83624"/>
        <dbReference type="EC" id="2.7.7.108"/>
    </reaction>
</comment>
<comment type="catalytic activity">
    <reaction evidence="8">
        <text>L-seryl-[protein] + ATP = 3-O-(5'-adenylyl)-L-seryl-[protein] + diphosphate</text>
        <dbReference type="Rhea" id="RHEA:58120"/>
        <dbReference type="Rhea" id="RHEA-COMP:9863"/>
        <dbReference type="Rhea" id="RHEA-COMP:15073"/>
        <dbReference type="ChEBI" id="CHEBI:29999"/>
        <dbReference type="ChEBI" id="CHEBI:30616"/>
        <dbReference type="ChEBI" id="CHEBI:33019"/>
        <dbReference type="ChEBI" id="CHEBI:142516"/>
        <dbReference type="EC" id="2.7.7.108"/>
    </reaction>
</comment>
<keyword evidence="4 8" id="KW-0479">Metal-binding</keyword>
<feature type="binding site" evidence="8">
    <location>
        <position position="86"/>
    </location>
    <ligand>
        <name>ATP</name>
        <dbReference type="ChEBI" id="CHEBI:30616"/>
    </ligand>
</feature>
<keyword evidence="2 8" id="KW-0808">Transferase</keyword>
<accession>A0A2A9DPJ0</accession>
<dbReference type="InterPro" id="IPR011009">
    <property type="entry name" value="Kinase-like_dom_sf"/>
</dbReference>
<keyword evidence="10" id="KW-1185">Reference proteome</keyword>
<comment type="catalytic activity">
    <reaction evidence="8">
        <text>L-threonyl-[protein] + ATP = 3-O-(5'-adenylyl)-L-threonyl-[protein] + diphosphate</text>
        <dbReference type="Rhea" id="RHEA:54292"/>
        <dbReference type="Rhea" id="RHEA-COMP:11060"/>
        <dbReference type="Rhea" id="RHEA-COMP:13847"/>
        <dbReference type="ChEBI" id="CHEBI:30013"/>
        <dbReference type="ChEBI" id="CHEBI:30616"/>
        <dbReference type="ChEBI" id="CHEBI:33019"/>
        <dbReference type="ChEBI" id="CHEBI:138113"/>
        <dbReference type="EC" id="2.7.7.108"/>
    </reaction>
</comment>
<keyword evidence="6 8" id="KW-0067">ATP-binding</keyword>
<keyword evidence="3 8" id="KW-0548">Nucleotidyltransferase</keyword>
<comment type="catalytic activity">
    <reaction evidence="8">
        <text>L-tyrosyl-[protein] + UTP = O-(5'-uridylyl)-L-tyrosyl-[protein] + diphosphate</text>
        <dbReference type="Rhea" id="RHEA:83887"/>
        <dbReference type="Rhea" id="RHEA-COMP:10136"/>
        <dbReference type="Rhea" id="RHEA-COMP:20238"/>
        <dbReference type="ChEBI" id="CHEBI:33019"/>
        <dbReference type="ChEBI" id="CHEBI:46398"/>
        <dbReference type="ChEBI" id="CHEBI:46858"/>
        <dbReference type="ChEBI" id="CHEBI:90602"/>
    </reaction>
</comment>
<dbReference type="EMBL" id="PDJF01000001">
    <property type="protein sequence ID" value="PFG28514.1"/>
    <property type="molecule type" value="Genomic_DNA"/>
</dbReference>
<feature type="binding site" evidence="8">
    <location>
        <position position="256"/>
    </location>
    <ligand>
        <name>Mg(2+)</name>
        <dbReference type="ChEBI" id="CHEBI:18420"/>
    </ligand>
</feature>
<evidence type="ECO:0000256" key="4">
    <source>
        <dbReference type="ARBA" id="ARBA00022723"/>
    </source>
</evidence>
<comment type="cofactor">
    <cofactor evidence="8">
        <name>Mg(2+)</name>
        <dbReference type="ChEBI" id="CHEBI:18420"/>
    </cofactor>
    <cofactor evidence="8">
        <name>Mn(2+)</name>
        <dbReference type="ChEBI" id="CHEBI:29035"/>
    </cofactor>
</comment>
<evidence type="ECO:0000256" key="8">
    <source>
        <dbReference type="HAMAP-Rule" id="MF_00692"/>
    </source>
</evidence>
<gene>
    <name evidence="8" type="primary">ydiU</name>
    <name evidence="8" type="synonym">selO</name>
    <name evidence="9" type="ORF">ATK06_1625</name>
</gene>
<dbReference type="OrthoDB" id="9776281at2"/>
<keyword evidence="5 8" id="KW-0547">Nucleotide-binding</keyword>
<evidence type="ECO:0000256" key="1">
    <source>
        <dbReference type="ARBA" id="ARBA00009747"/>
    </source>
</evidence>
<reference evidence="9 10" key="1">
    <citation type="submission" date="2017-10" db="EMBL/GenBank/DDBJ databases">
        <title>Sequencing the genomes of 1000 actinobacteria strains.</title>
        <authorList>
            <person name="Klenk H.-P."/>
        </authorList>
    </citation>
    <scope>NUCLEOTIDE SEQUENCE [LARGE SCALE GENOMIC DNA]</scope>
    <source>
        <strain evidence="9 10">DSM 20688</strain>
    </source>
</reference>
<keyword evidence="8" id="KW-0464">Manganese</keyword>
<organism evidence="9 10">
    <name type="scientific">Corynebacterium renale</name>
    <dbReference type="NCBI Taxonomy" id="1724"/>
    <lineage>
        <taxon>Bacteria</taxon>
        <taxon>Bacillati</taxon>
        <taxon>Actinomycetota</taxon>
        <taxon>Actinomycetes</taxon>
        <taxon>Mycobacteriales</taxon>
        <taxon>Corynebacteriaceae</taxon>
        <taxon>Corynebacterium</taxon>
    </lineage>
</organism>
<dbReference type="PANTHER" id="PTHR32057:SF14">
    <property type="entry name" value="PROTEIN ADENYLYLTRANSFERASE SELO, MITOCHONDRIAL"/>
    <property type="match status" value="1"/>
</dbReference>
<dbReference type="PANTHER" id="PTHR32057">
    <property type="entry name" value="PROTEIN ADENYLYLTRANSFERASE SELO, MITOCHONDRIAL"/>
    <property type="match status" value="1"/>
</dbReference>
<feature type="active site" description="Proton acceptor" evidence="8">
    <location>
        <position position="246"/>
    </location>
</feature>
<evidence type="ECO:0000256" key="5">
    <source>
        <dbReference type="ARBA" id="ARBA00022741"/>
    </source>
</evidence>
<dbReference type="SUPFAM" id="SSF56112">
    <property type="entry name" value="Protein kinase-like (PK-like)"/>
    <property type="match status" value="1"/>
</dbReference>
<dbReference type="Pfam" id="PF02696">
    <property type="entry name" value="SelO"/>
    <property type="match status" value="1"/>
</dbReference>
<protein>
    <recommendedName>
        <fullName evidence="8">Protein nucleotidyltransferase YdiU</fullName>
        <ecNumber evidence="8">2.7.7.-</ecNumber>
    </recommendedName>
    <alternativeName>
        <fullName evidence="8">Protein adenylyltransferase YdiU</fullName>
        <ecNumber evidence="8">2.7.7.108</ecNumber>
    </alternativeName>
    <alternativeName>
        <fullName evidence="8">Protein uridylyltransferase YdiU</fullName>
        <ecNumber evidence="8">2.7.7.-</ecNumber>
    </alternativeName>
</protein>
<evidence type="ECO:0000256" key="3">
    <source>
        <dbReference type="ARBA" id="ARBA00022695"/>
    </source>
</evidence>
<name>A0A2A9DPJ0_9CORY</name>
<dbReference type="InterPro" id="IPR003846">
    <property type="entry name" value="SelO"/>
</dbReference>
<comment type="function">
    <text evidence="8">Nucleotidyltransferase involved in the post-translational modification of proteins. It can catalyze the addition of adenosine monophosphate (AMP) or uridine monophosphate (UMP) to a protein, resulting in modifications known as AMPylation and UMPylation.</text>
</comment>
<sequence>MAPRLALDHDFVAAFPELSVRTNPEEHPELTPVVINDSLATELGLDSDWLRSPEGAQFLAGHLTDTFATAYAGHQFGSYSPMLGDGRALLLGRVFPKSAETGPSCELMSKGTGPTAFSRRGDGRMVLRPALREYLVSEALHALGIPTTRCLAVLTTGLKVMRRELEPGAIVVRVARSHVRVGTFEYAIRTRQDSDLVDRLIEYSRNELYPTATNAEELFGQVCQRQAALVASWLRVGFVHGVLNTDNICISGETIDFGPCAFADTYDPGAVFSSIDTHGRYALGNQVPAMQWNLARWAETLLPRIGVDTAQEILHDFPTAVRSALGSDAALLDRIAGTDTDLLSYRRAHNSPHTPWFIPRNWQLEHALNQAFAGDMTEYMRLYRAVTHPYDWHDEFADLASPVEAEGNQPFITFCGT</sequence>
<dbReference type="RefSeq" id="WP_048379251.1">
    <property type="nucleotide sequence ID" value="NZ_LDYE01000003.1"/>
</dbReference>
<comment type="catalytic activity">
    <reaction evidence="8">
        <text>L-histidyl-[protein] + UTP = N(tele)-(5'-uridylyl)-L-histidyl-[protein] + diphosphate</text>
        <dbReference type="Rhea" id="RHEA:83891"/>
        <dbReference type="Rhea" id="RHEA-COMP:9745"/>
        <dbReference type="Rhea" id="RHEA-COMP:20239"/>
        <dbReference type="ChEBI" id="CHEBI:29979"/>
        <dbReference type="ChEBI" id="CHEBI:33019"/>
        <dbReference type="ChEBI" id="CHEBI:46398"/>
        <dbReference type="ChEBI" id="CHEBI:233474"/>
    </reaction>
</comment>
<evidence type="ECO:0000313" key="9">
    <source>
        <dbReference type="EMBL" id="PFG28514.1"/>
    </source>
</evidence>
<comment type="caution">
    <text evidence="9">The sequence shown here is derived from an EMBL/GenBank/DDBJ whole genome shotgun (WGS) entry which is preliminary data.</text>
</comment>
<feature type="binding site" evidence="8">
    <location>
        <position position="87"/>
    </location>
    <ligand>
        <name>ATP</name>
        <dbReference type="ChEBI" id="CHEBI:30616"/>
    </ligand>
</feature>
<feature type="binding site" evidence="8">
    <location>
        <position position="122"/>
    </location>
    <ligand>
        <name>ATP</name>
        <dbReference type="ChEBI" id="CHEBI:30616"/>
    </ligand>
</feature>
<evidence type="ECO:0000313" key="10">
    <source>
        <dbReference type="Proteomes" id="UP000221653"/>
    </source>
</evidence>
<proteinExistence type="inferred from homology"/>
<feature type="binding site" evidence="8">
    <location>
        <position position="110"/>
    </location>
    <ligand>
        <name>ATP</name>
        <dbReference type="ChEBI" id="CHEBI:30616"/>
    </ligand>
</feature>
<feature type="binding site" evidence="8">
    <location>
        <position position="180"/>
    </location>
    <ligand>
        <name>ATP</name>
        <dbReference type="ChEBI" id="CHEBI:30616"/>
    </ligand>
</feature>
<feature type="binding site" evidence="8">
    <location>
        <position position="84"/>
    </location>
    <ligand>
        <name>ATP</name>
        <dbReference type="ChEBI" id="CHEBI:30616"/>
    </ligand>
</feature>
<evidence type="ECO:0000256" key="7">
    <source>
        <dbReference type="ARBA" id="ARBA00022842"/>
    </source>
</evidence>
<evidence type="ECO:0000256" key="2">
    <source>
        <dbReference type="ARBA" id="ARBA00022679"/>
    </source>
</evidence>
<evidence type="ECO:0000256" key="6">
    <source>
        <dbReference type="ARBA" id="ARBA00022840"/>
    </source>
</evidence>